<protein>
    <submittedName>
        <fullName evidence="3">PucR family transcriptional regulator</fullName>
    </submittedName>
</protein>
<evidence type="ECO:0000313" key="4">
    <source>
        <dbReference type="EMBL" id="NEG71261.1"/>
    </source>
</evidence>
<feature type="domain" description="PucR C-terminal helix-turn-helix" evidence="2">
    <location>
        <begin position="471"/>
        <end position="527"/>
    </location>
</feature>
<dbReference type="PANTHER" id="PTHR33744">
    <property type="entry name" value="CARBOHYDRATE DIACID REGULATOR"/>
    <property type="match status" value="1"/>
</dbReference>
<dbReference type="EMBL" id="WBSM01000006">
    <property type="protein sequence ID" value="KAB8287791.1"/>
    <property type="molecule type" value="Genomic_DNA"/>
</dbReference>
<dbReference type="RefSeq" id="WP_152358335.1">
    <property type="nucleotide sequence ID" value="NZ_WBSM01000006.1"/>
</dbReference>
<name>A0A6L4X0D2_9BIFI</name>
<dbReference type="Gene3D" id="1.10.10.2840">
    <property type="entry name" value="PucR C-terminal helix-turn-helix domain"/>
    <property type="match status" value="1"/>
</dbReference>
<dbReference type="InterPro" id="IPR012914">
    <property type="entry name" value="PucR_dom"/>
</dbReference>
<feature type="domain" description="Purine catabolism PurC-like" evidence="1">
    <location>
        <begin position="97"/>
        <end position="156"/>
    </location>
</feature>
<dbReference type="PANTHER" id="PTHR33744:SF1">
    <property type="entry name" value="DNA-BINDING TRANSCRIPTIONAL ACTIVATOR ADER"/>
    <property type="match status" value="1"/>
</dbReference>
<organism evidence="3 6">
    <name type="scientific">Bifidobacterium ramosum</name>
    <dbReference type="NCBI Taxonomy" id="1798158"/>
    <lineage>
        <taxon>Bacteria</taxon>
        <taxon>Bacillati</taxon>
        <taxon>Actinomycetota</taxon>
        <taxon>Actinomycetes</taxon>
        <taxon>Bifidobacteriales</taxon>
        <taxon>Bifidobacteriaceae</taxon>
        <taxon>Bifidobacterium</taxon>
    </lineage>
</organism>
<dbReference type="Proteomes" id="UP000469943">
    <property type="component" value="Unassembled WGS sequence"/>
</dbReference>
<reference evidence="4 5" key="1">
    <citation type="submission" date="2019-10" db="EMBL/GenBank/DDBJ databases">
        <title>Bifidobacterium from non-human primates.</title>
        <authorList>
            <person name="Modesto M."/>
        </authorList>
    </citation>
    <scope>NUCLEOTIDE SEQUENCE [LARGE SCALE GENOMIC DNA]</scope>
    <source>
        <strain evidence="4 5">TREM</strain>
    </source>
</reference>
<evidence type="ECO:0000313" key="6">
    <source>
        <dbReference type="Proteomes" id="UP000482084"/>
    </source>
</evidence>
<dbReference type="OrthoDB" id="8450798at2"/>
<evidence type="ECO:0000259" key="2">
    <source>
        <dbReference type="Pfam" id="PF13556"/>
    </source>
</evidence>
<dbReference type="InterPro" id="IPR051448">
    <property type="entry name" value="CdaR-like_regulators"/>
</dbReference>
<comment type="caution">
    <text evidence="3">The sequence shown here is derived from an EMBL/GenBank/DDBJ whole genome shotgun (WGS) entry which is preliminary data.</text>
</comment>
<proteinExistence type="predicted"/>
<gene>
    <name evidence="3" type="ORF">DSM100688_1258</name>
    <name evidence="4" type="ORF">GFD24_03300</name>
</gene>
<dbReference type="Proteomes" id="UP000482084">
    <property type="component" value="Unassembled WGS sequence"/>
</dbReference>
<dbReference type="Pfam" id="PF07905">
    <property type="entry name" value="PucR"/>
    <property type="match status" value="1"/>
</dbReference>
<dbReference type="InterPro" id="IPR042070">
    <property type="entry name" value="PucR_C-HTH_sf"/>
</dbReference>
<evidence type="ECO:0000313" key="3">
    <source>
        <dbReference type="EMBL" id="KAB8287791.1"/>
    </source>
</evidence>
<dbReference type="InterPro" id="IPR025736">
    <property type="entry name" value="PucR_C-HTH_dom"/>
</dbReference>
<evidence type="ECO:0000259" key="1">
    <source>
        <dbReference type="Pfam" id="PF07905"/>
    </source>
</evidence>
<sequence>MPITIRQLLDDPQLKLVTVYDGGGETLDNGVIWVHPTDVVNAARYAEPGEVLLTCSTNFPLESMGNVNDLSLLKRDLRKMGLPTSIKNPQEAYARLYMQYVADLSRAGVLAIGFGVGIKHDRIPQALTDAVRQHHMVLFEVPVEINFSQIVKTVLRAQAEESENLQRVMYAAQRELFEASNAAEPIESVVDACARLTGGWAAFARPEGDIVAISNQVMHRQASDLIHQLIRARSQSGSRQKTMFGSAKSRGQYCVCAVEHDGTLLGMIVVMADRTESGGALLRSVDIAAADALACALPRRMNEYRMRSRLRAIVIEQIMAGRAEAGAAFAGELWRWRLRFPVCVYCFECAHDDGRMLDLLDSMIADEAIYGQVNGLMWIVTGHEYALHVERFVSDQLSDGEYGRAESGSMPMLAEACREAQQNLRLRCASGRDGVVDMPAHELVSPGIAQLYAKELFSPLGALTDDDRASLIGTLRTALATAFNVGATATRLGVHRHTVENRLGKLERLLGLDFSKESDRVKVWIACSFMRDGAMSTLR</sequence>
<dbReference type="Pfam" id="PF13556">
    <property type="entry name" value="HTH_30"/>
    <property type="match status" value="1"/>
</dbReference>
<evidence type="ECO:0000313" key="5">
    <source>
        <dbReference type="Proteomes" id="UP000469943"/>
    </source>
</evidence>
<dbReference type="EMBL" id="WHZX01000002">
    <property type="protein sequence ID" value="NEG71261.1"/>
    <property type="molecule type" value="Genomic_DNA"/>
</dbReference>
<reference evidence="3 6" key="2">
    <citation type="submission" date="2019-10" db="EMBL/GenBank/DDBJ databases">
        <title>Characterization of the phylogenetic diversity of two novel species belonging to the genus Bifidobacterium: Bifidobacterium cebidarum sp. nov. and Bifidobacterium leontopitheci sp. nov.</title>
        <authorList>
            <person name="Lugli G.A."/>
            <person name="Duranti S."/>
            <person name="Milani C."/>
            <person name="Turroni F."/>
            <person name="Ventura M."/>
        </authorList>
    </citation>
    <scope>NUCLEOTIDE SEQUENCE [LARGE SCALE GENOMIC DNA]</scope>
    <source>
        <strain evidence="3 6">DSM 100688</strain>
    </source>
</reference>
<keyword evidence="6" id="KW-1185">Reference proteome</keyword>
<dbReference type="AlphaFoldDB" id="A0A6L4X0D2"/>
<accession>A0A6L4X0D2</accession>